<feature type="domain" description="GtrA/DPMS transmembrane" evidence="7">
    <location>
        <begin position="16"/>
        <end position="141"/>
    </location>
</feature>
<evidence type="ECO:0000313" key="8">
    <source>
        <dbReference type="EMBL" id="GLK01543.1"/>
    </source>
</evidence>
<evidence type="ECO:0000256" key="2">
    <source>
        <dbReference type="ARBA" id="ARBA00009399"/>
    </source>
</evidence>
<dbReference type="InterPro" id="IPR007267">
    <property type="entry name" value="GtrA_DPMS_TM"/>
</dbReference>
<reference evidence="8" key="1">
    <citation type="journal article" date="2014" name="Int. J. Syst. Evol. Microbiol.">
        <title>Complete genome sequence of Corynebacterium casei LMG S-19264T (=DSM 44701T), isolated from a smear-ripened cheese.</title>
        <authorList>
            <consortium name="US DOE Joint Genome Institute (JGI-PGF)"/>
            <person name="Walter F."/>
            <person name="Albersmeier A."/>
            <person name="Kalinowski J."/>
            <person name="Ruckert C."/>
        </authorList>
    </citation>
    <scope>NUCLEOTIDE SEQUENCE</scope>
    <source>
        <strain evidence="8">VKM Ac-1958</strain>
    </source>
</reference>
<gene>
    <name evidence="8" type="ORF">GCM10017596_12580</name>
</gene>
<feature type="transmembrane region" description="Helical" evidence="6">
    <location>
        <begin position="12"/>
        <end position="32"/>
    </location>
</feature>
<dbReference type="Pfam" id="PF04138">
    <property type="entry name" value="GtrA_DPMS_TM"/>
    <property type="match status" value="1"/>
</dbReference>
<feature type="transmembrane region" description="Helical" evidence="6">
    <location>
        <begin position="113"/>
        <end position="135"/>
    </location>
</feature>
<evidence type="ECO:0000259" key="7">
    <source>
        <dbReference type="Pfam" id="PF04138"/>
    </source>
</evidence>
<feature type="transmembrane region" description="Helical" evidence="6">
    <location>
        <begin position="38"/>
        <end position="60"/>
    </location>
</feature>
<evidence type="ECO:0000256" key="6">
    <source>
        <dbReference type="SAM" id="Phobius"/>
    </source>
</evidence>
<dbReference type="PANTHER" id="PTHR38459">
    <property type="entry name" value="PROPHAGE BACTOPRENOL-LINKED GLUCOSE TRANSLOCASE HOMOLOG"/>
    <property type="match status" value="1"/>
</dbReference>
<comment type="caution">
    <text evidence="8">The sequence shown here is derived from an EMBL/GenBank/DDBJ whole genome shotgun (WGS) entry which is preliminary data.</text>
</comment>
<keyword evidence="4 6" id="KW-1133">Transmembrane helix</keyword>
<protein>
    <recommendedName>
        <fullName evidence="7">GtrA/DPMS transmembrane domain-containing protein</fullName>
    </recommendedName>
</protein>
<proteinExistence type="inferred from homology"/>
<accession>A0A9W6HRI8</accession>
<feature type="transmembrane region" description="Helical" evidence="6">
    <location>
        <begin position="80"/>
        <end position="101"/>
    </location>
</feature>
<dbReference type="AlphaFoldDB" id="A0A9W6HRI8"/>
<dbReference type="GO" id="GO:0000271">
    <property type="term" value="P:polysaccharide biosynthetic process"/>
    <property type="evidence" value="ECO:0007669"/>
    <property type="project" value="InterPro"/>
</dbReference>
<dbReference type="PANTHER" id="PTHR38459:SF1">
    <property type="entry name" value="PROPHAGE BACTOPRENOL-LINKED GLUCOSE TRANSLOCASE HOMOLOG"/>
    <property type="match status" value="1"/>
</dbReference>
<comment type="subcellular location">
    <subcellularLocation>
        <location evidence="1">Membrane</location>
        <topology evidence="1">Multi-pass membrane protein</topology>
    </subcellularLocation>
</comment>
<keyword evidence="9" id="KW-1185">Reference proteome</keyword>
<organism evidence="8 9">
    <name type="scientific">Microbacterium keratanolyticum</name>
    <dbReference type="NCBI Taxonomy" id="67574"/>
    <lineage>
        <taxon>Bacteria</taxon>
        <taxon>Bacillati</taxon>
        <taxon>Actinomycetota</taxon>
        <taxon>Actinomycetes</taxon>
        <taxon>Micrococcales</taxon>
        <taxon>Microbacteriaceae</taxon>
        <taxon>Microbacterium</taxon>
    </lineage>
</organism>
<evidence type="ECO:0000313" key="9">
    <source>
        <dbReference type="Proteomes" id="UP001142325"/>
    </source>
</evidence>
<reference evidence="8" key="2">
    <citation type="submission" date="2023-01" db="EMBL/GenBank/DDBJ databases">
        <authorList>
            <person name="Sun Q."/>
            <person name="Evtushenko L."/>
        </authorList>
    </citation>
    <scope>NUCLEOTIDE SEQUENCE</scope>
    <source>
        <strain evidence="8">VKM Ac-1958</strain>
    </source>
</reference>
<dbReference type="InterPro" id="IPR051401">
    <property type="entry name" value="GtrA_CellWall_Glycosyl"/>
</dbReference>
<dbReference type="GO" id="GO:0005886">
    <property type="term" value="C:plasma membrane"/>
    <property type="evidence" value="ECO:0007669"/>
    <property type="project" value="TreeGrafter"/>
</dbReference>
<comment type="similarity">
    <text evidence="2">Belongs to the GtrA family.</text>
</comment>
<evidence type="ECO:0000256" key="1">
    <source>
        <dbReference type="ARBA" id="ARBA00004141"/>
    </source>
</evidence>
<sequence length="161" mass="17724">MNRLTQVRRLAGVGTRFLIVGGLSTLIEVGVFNLLVYVFGWDLVAAKITASLVALVNAYIGNREWTFRHRDRRSRTSELFWFLLTNAVCTGLGAALVWVGVEALRGILGHAPGAFAVNVVNLFSIGIIVLVRFALYHWVVFRVAPKTVETVQPAETDQPAS</sequence>
<keyword evidence="3 6" id="KW-0812">Transmembrane</keyword>
<keyword evidence="5 6" id="KW-0472">Membrane</keyword>
<dbReference type="Proteomes" id="UP001142325">
    <property type="component" value="Unassembled WGS sequence"/>
</dbReference>
<dbReference type="EMBL" id="BSET01000001">
    <property type="protein sequence ID" value="GLK01543.1"/>
    <property type="molecule type" value="Genomic_DNA"/>
</dbReference>
<evidence type="ECO:0000256" key="4">
    <source>
        <dbReference type="ARBA" id="ARBA00022989"/>
    </source>
</evidence>
<name>A0A9W6HRI8_9MICO</name>
<dbReference type="RefSeq" id="WP_204939171.1">
    <property type="nucleotide sequence ID" value="NZ_BAAAUM010000001.1"/>
</dbReference>
<evidence type="ECO:0000256" key="5">
    <source>
        <dbReference type="ARBA" id="ARBA00023136"/>
    </source>
</evidence>
<evidence type="ECO:0000256" key="3">
    <source>
        <dbReference type="ARBA" id="ARBA00022692"/>
    </source>
</evidence>